<dbReference type="Pfam" id="PF10604">
    <property type="entry name" value="Polyketide_cyc2"/>
    <property type="match status" value="1"/>
</dbReference>
<dbReference type="EMBL" id="BAAAHE010000019">
    <property type="protein sequence ID" value="GAA0621423.1"/>
    <property type="molecule type" value="Genomic_DNA"/>
</dbReference>
<proteinExistence type="predicted"/>
<accession>A0ABP3S3E4</accession>
<sequence>MVPRMKHEKERVSDTITIAAGPAVVFALVTDLPRMGEWSPENTGGAWQNGATTAAVGARFLGNNANAEAGKSWDVGVVVTELDAPHRFAFRTVFRGLTLAHWIYQIEPLTGADGVAACTVTETWVDTRNRTMARLLGGRITGIPGLSRAEFTRRSIATTLANLKRTAESVAPGTPAAA</sequence>
<dbReference type="CDD" id="cd07812">
    <property type="entry name" value="SRPBCC"/>
    <property type="match status" value="1"/>
</dbReference>
<evidence type="ECO:0000313" key="2">
    <source>
        <dbReference type="Proteomes" id="UP001500957"/>
    </source>
</evidence>
<name>A0ABP3S3E4_9ACTN</name>
<dbReference type="InterPro" id="IPR019587">
    <property type="entry name" value="Polyketide_cyclase/dehydratase"/>
</dbReference>
<evidence type="ECO:0000313" key="1">
    <source>
        <dbReference type="EMBL" id="GAA0621423.1"/>
    </source>
</evidence>
<dbReference type="Proteomes" id="UP001500957">
    <property type="component" value="Unassembled WGS sequence"/>
</dbReference>
<dbReference type="Gene3D" id="3.30.530.20">
    <property type="match status" value="1"/>
</dbReference>
<dbReference type="SUPFAM" id="SSF55961">
    <property type="entry name" value="Bet v1-like"/>
    <property type="match status" value="1"/>
</dbReference>
<comment type="caution">
    <text evidence="1">The sequence shown here is derived from an EMBL/GenBank/DDBJ whole genome shotgun (WGS) entry which is preliminary data.</text>
</comment>
<reference evidence="2" key="1">
    <citation type="journal article" date="2019" name="Int. J. Syst. Evol. Microbiol.">
        <title>The Global Catalogue of Microorganisms (GCM) 10K type strain sequencing project: providing services to taxonomists for standard genome sequencing and annotation.</title>
        <authorList>
            <consortium name="The Broad Institute Genomics Platform"/>
            <consortium name="The Broad Institute Genome Sequencing Center for Infectious Disease"/>
            <person name="Wu L."/>
            <person name="Ma J."/>
        </authorList>
    </citation>
    <scope>NUCLEOTIDE SEQUENCE [LARGE SCALE GENOMIC DNA]</scope>
    <source>
        <strain evidence="2">JCM 10671</strain>
    </source>
</reference>
<keyword evidence="2" id="KW-1185">Reference proteome</keyword>
<organism evidence="1 2">
    <name type="scientific">Sporichthya brevicatena</name>
    <dbReference type="NCBI Taxonomy" id="171442"/>
    <lineage>
        <taxon>Bacteria</taxon>
        <taxon>Bacillati</taxon>
        <taxon>Actinomycetota</taxon>
        <taxon>Actinomycetes</taxon>
        <taxon>Sporichthyales</taxon>
        <taxon>Sporichthyaceae</taxon>
        <taxon>Sporichthya</taxon>
    </lineage>
</organism>
<protein>
    <submittedName>
        <fullName evidence="1">SRPBCC family protein</fullName>
    </submittedName>
</protein>
<dbReference type="InterPro" id="IPR023393">
    <property type="entry name" value="START-like_dom_sf"/>
</dbReference>
<gene>
    <name evidence="1" type="ORF">GCM10009547_25170</name>
</gene>